<feature type="domain" description="Histidine kinase/HSP90-like ATPase" evidence="11">
    <location>
        <begin position="591"/>
        <end position="689"/>
    </location>
</feature>
<keyword evidence="7" id="KW-0067">ATP-binding</keyword>
<evidence type="ECO:0000256" key="4">
    <source>
        <dbReference type="ARBA" id="ARBA00022679"/>
    </source>
</evidence>
<evidence type="ECO:0000256" key="7">
    <source>
        <dbReference type="ARBA" id="ARBA00022840"/>
    </source>
</evidence>
<feature type="signal peptide" evidence="10">
    <location>
        <begin position="1"/>
        <end position="27"/>
    </location>
</feature>
<dbReference type="SMART" id="SM00028">
    <property type="entry name" value="TPR"/>
    <property type="match status" value="6"/>
</dbReference>
<keyword evidence="10" id="KW-0732">Signal</keyword>
<gene>
    <name evidence="12" type="ORF">GCM10010967_48780</name>
</gene>
<evidence type="ECO:0000256" key="6">
    <source>
        <dbReference type="ARBA" id="ARBA00022777"/>
    </source>
</evidence>
<name>A0ABQ2ID35_9BACT</name>
<comment type="catalytic activity">
    <reaction evidence="1">
        <text>ATP + protein L-histidine = ADP + protein N-phospho-L-histidine.</text>
        <dbReference type="EC" id="2.7.13.3"/>
    </reaction>
</comment>
<feature type="coiled-coil region" evidence="8">
    <location>
        <begin position="462"/>
        <end position="496"/>
    </location>
</feature>
<keyword evidence="6" id="KW-0418">Kinase</keyword>
<evidence type="ECO:0000313" key="13">
    <source>
        <dbReference type="Proteomes" id="UP000632339"/>
    </source>
</evidence>
<keyword evidence="3" id="KW-0597">Phosphoprotein</keyword>
<dbReference type="InterPro" id="IPR019734">
    <property type="entry name" value="TPR_rpt"/>
</dbReference>
<dbReference type="SUPFAM" id="SSF48452">
    <property type="entry name" value="TPR-like"/>
    <property type="match status" value="1"/>
</dbReference>
<dbReference type="Proteomes" id="UP000632339">
    <property type="component" value="Unassembled WGS sequence"/>
</dbReference>
<dbReference type="SUPFAM" id="SSF55874">
    <property type="entry name" value="ATPase domain of HSP90 chaperone/DNA topoisomerase II/histidine kinase"/>
    <property type="match status" value="1"/>
</dbReference>
<evidence type="ECO:0000256" key="8">
    <source>
        <dbReference type="SAM" id="Coils"/>
    </source>
</evidence>
<evidence type="ECO:0000256" key="3">
    <source>
        <dbReference type="ARBA" id="ARBA00022553"/>
    </source>
</evidence>
<dbReference type="InterPro" id="IPR003594">
    <property type="entry name" value="HATPase_dom"/>
</dbReference>
<comment type="caution">
    <text evidence="12">The sequence shown here is derived from an EMBL/GenBank/DDBJ whole genome shotgun (WGS) entry which is preliminary data.</text>
</comment>
<dbReference type="EMBL" id="BMLI01000002">
    <property type="protein sequence ID" value="GGN07447.1"/>
    <property type="molecule type" value="Genomic_DNA"/>
</dbReference>
<evidence type="ECO:0000256" key="5">
    <source>
        <dbReference type="ARBA" id="ARBA00022741"/>
    </source>
</evidence>
<dbReference type="Gene3D" id="1.25.40.10">
    <property type="entry name" value="Tetratricopeptide repeat domain"/>
    <property type="match status" value="2"/>
</dbReference>
<accession>A0ABQ2ID35</accession>
<dbReference type="Pfam" id="PF02518">
    <property type="entry name" value="HATPase_c"/>
    <property type="match status" value="1"/>
</dbReference>
<dbReference type="InterPro" id="IPR036890">
    <property type="entry name" value="HATPase_C_sf"/>
</dbReference>
<dbReference type="PANTHER" id="PTHR41523:SF8">
    <property type="entry name" value="ETHYLENE RESPONSE SENSOR PROTEIN"/>
    <property type="match status" value="1"/>
</dbReference>
<keyword evidence="9" id="KW-0812">Transmembrane</keyword>
<protein>
    <recommendedName>
        <fullName evidence="2">histidine kinase</fullName>
        <ecNumber evidence="2">2.7.13.3</ecNumber>
    </recommendedName>
</protein>
<dbReference type="SMART" id="SM00387">
    <property type="entry name" value="HATPase_c"/>
    <property type="match status" value="1"/>
</dbReference>
<keyword evidence="4" id="KW-0808">Transferase</keyword>
<dbReference type="InterPro" id="IPR011990">
    <property type="entry name" value="TPR-like_helical_dom_sf"/>
</dbReference>
<proteinExistence type="predicted"/>
<feature type="chain" id="PRO_5046181911" description="histidine kinase" evidence="10">
    <location>
        <begin position="28"/>
        <end position="690"/>
    </location>
</feature>
<keyword evidence="9" id="KW-0472">Membrane</keyword>
<dbReference type="Gene3D" id="3.30.450.20">
    <property type="entry name" value="PAS domain"/>
    <property type="match status" value="1"/>
</dbReference>
<feature type="transmembrane region" description="Helical" evidence="9">
    <location>
        <begin position="433"/>
        <end position="452"/>
    </location>
</feature>
<keyword evidence="8" id="KW-0175">Coiled coil</keyword>
<keyword evidence="9" id="KW-1133">Transmembrane helix</keyword>
<reference evidence="13" key="1">
    <citation type="journal article" date="2019" name="Int. J. Syst. Evol. Microbiol.">
        <title>The Global Catalogue of Microorganisms (GCM) 10K type strain sequencing project: providing services to taxonomists for standard genome sequencing and annotation.</title>
        <authorList>
            <consortium name="The Broad Institute Genomics Platform"/>
            <consortium name="The Broad Institute Genome Sequencing Center for Infectious Disease"/>
            <person name="Wu L."/>
            <person name="Ma J."/>
        </authorList>
    </citation>
    <scope>NUCLEOTIDE SEQUENCE [LARGE SCALE GENOMIC DNA]</scope>
    <source>
        <strain evidence="13">CGMCC 1.6375</strain>
    </source>
</reference>
<dbReference type="InterPro" id="IPR011495">
    <property type="entry name" value="Sig_transdc_His_kin_sub2_dim/P"/>
</dbReference>
<dbReference type="RefSeq" id="WP_084600062.1">
    <property type="nucleotide sequence ID" value="NZ_BMLI01000002.1"/>
</dbReference>
<dbReference type="Pfam" id="PF07568">
    <property type="entry name" value="HisKA_2"/>
    <property type="match status" value="1"/>
</dbReference>
<organism evidence="12 13">
    <name type="scientific">Dyadobacter beijingensis</name>
    <dbReference type="NCBI Taxonomy" id="365489"/>
    <lineage>
        <taxon>Bacteria</taxon>
        <taxon>Pseudomonadati</taxon>
        <taxon>Bacteroidota</taxon>
        <taxon>Cytophagia</taxon>
        <taxon>Cytophagales</taxon>
        <taxon>Spirosomataceae</taxon>
        <taxon>Dyadobacter</taxon>
    </lineage>
</organism>
<keyword evidence="5" id="KW-0547">Nucleotide-binding</keyword>
<dbReference type="EC" id="2.7.13.3" evidence="2"/>
<evidence type="ECO:0000256" key="1">
    <source>
        <dbReference type="ARBA" id="ARBA00000085"/>
    </source>
</evidence>
<evidence type="ECO:0000256" key="9">
    <source>
        <dbReference type="SAM" id="Phobius"/>
    </source>
</evidence>
<dbReference type="Gene3D" id="3.30.565.10">
    <property type="entry name" value="Histidine kinase-like ATPase, C-terminal domain"/>
    <property type="match status" value="1"/>
</dbReference>
<dbReference type="Pfam" id="PF13181">
    <property type="entry name" value="TPR_8"/>
    <property type="match status" value="1"/>
</dbReference>
<evidence type="ECO:0000313" key="12">
    <source>
        <dbReference type="EMBL" id="GGN07447.1"/>
    </source>
</evidence>
<evidence type="ECO:0000256" key="2">
    <source>
        <dbReference type="ARBA" id="ARBA00012438"/>
    </source>
</evidence>
<evidence type="ECO:0000259" key="11">
    <source>
        <dbReference type="SMART" id="SM00387"/>
    </source>
</evidence>
<evidence type="ECO:0000256" key="10">
    <source>
        <dbReference type="SAM" id="SignalP"/>
    </source>
</evidence>
<sequence length="690" mass="78686">MPDPRKKIVFFALIAVLMTASPFHVFPQTPGKSGPELVAGLRAKALYSFRKGDKEQGKRLFKEAIDKMGKPGNEEAQGDLWRELAMLIRSRDTTGVTRMECFEKMVTLYRLAGQEQKEIEALKSIADLNLIHGKLDLAEAQLLQVLRRYKAIGYPKIYYVYDLLAVANRYKGNYDKGIYYALKAIETMEASGDFSPATTFYSRLANMYRELGQSENSVEWYRKVFRKIRYVEPVNHYMFRDAGFLARELIKLGKQQDALAFILDVQAKNKPNGPYAKASLLASLAFCYDALRQHDESEKFYRELIPLAATLKTDNEIATDVHFEIGRYFLKKRQSGNAALFLKKALHASEGINSLSQNKEIYLMLYLADSATGNYRAAVQDLMAHKILNDSIFNIDKSRQIEELQVRYETAKRKKDIELLHSQNRQARRIRNISLIGAALLLIIAGLLFNGYRTKYRSTLRLEAKQKELDQKNLHLEALNAQQDKLLHEKEWLIREVHHRVKNNLQMVTSLLNSQSAYLKEEVAVTAITDSLRRMQAMSLTHQKLYENQHTTSIAMTEYITELVAYLSESFETGDRIIFEQTSDPLFLDVSQAIPLGLILNEGIVNAIKYAFQNRKQGIVRIGLQRDGPGQLLLVISDNGVGLPTGFDIRLHNSLGLDLMQGLTRQLKGHFAIKSDDGVHIMVRFADLNK</sequence>
<keyword evidence="13" id="KW-1185">Reference proteome</keyword>
<dbReference type="PANTHER" id="PTHR41523">
    <property type="entry name" value="TWO-COMPONENT SYSTEM SENSOR PROTEIN"/>
    <property type="match status" value="1"/>
</dbReference>